<dbReference type="InterPro" id="IPR024453">
    <property type="entry name" value="Peptidase_C92"/>
</dbReference>
<evidence type="ECO:0000313" key="2">
    <source>
        <dbReference type="EMBL" id="MXQ53253.1"/>
    </source>
</evidence>
<sequence>MRIVYSCFMAISIILLTFMLPTTSDAATIDFNKIKISIQAQKETFLEKYNWSNDLPTEQIKNEAELKEVNIKDKQMESLFVSGNAIGEPGDILVTLDGTSSGFEWAGGHAGIVSDVSGYVIESFGNKKPELNGVRHWINDWKTRFKKVKALWVEGATANDYAYVASYNREQIGKSYNYNFFNIHTTARFYCSQLVWRAWYNRGWDLNYGGSAVWPVDLIKSPYTIPYYSQG</sequence>
<dbReference type="InterPro" id="IPR038765">
    <property type="entry name" value="Papain-like_cys_pep_sf"/>
</dbReference>
<evidence type="ECO:0008006" key="4">
    <source>
        <dbReference type="Google" id="ProtNLM"/>
    </source>
</evidence>
<keyword evidence="1" id="KW-0732">Signal</keyword>
<evidence type="ECO:0000313" key="3">
    <source>
        <dbReference type="Proteomes" id="UP000430692"/>
    </source>
</evidence>
<dbReference type="Pfam" id="PF05708">
    <property type="entry name" value="Peptidase_C92"/>
    <property type="match status" value="1"/>
</dbReference>
<accession>A0A6I4VQ96</accession>
<dbReference type="RefSeq" id="WP_160800611.1">
    <property type="nucleotide sequence ID" value="NZ_WUUL01000003.1"/>
</dbReference>
<dbReference type="EMBL" id="WUUL01000003">
    <property type="protein sequence ID" value="MXQ53253.1"/>
    <property type="molecule type" value="Genomic_DNA"/>
</dbReference>
<gene>
    <name evidence="2" type="ORF">GSM42_05800</name>
</gene>
<dbReference type="Proteomes" id="UP000430692">
    <property type="component" value="Unassembled WGS sequence"/>
</dbReference>
<evidence type="ECO:0000256" key="1">
    <source>
        <dbReference type="SAM" id="SignalP"/>
    </source>
</evidence>
<dbReference type="SUPFAM" id="SSF54001">
    <property type="entry name" value="Cysteine proteinases"/>
    <property type="match status" value="1"/>
</dbReference>
<feature type="signal peptide" evidence="1">
    <location>
        <begin position="1"/>
        <end position="26"/>
    </location>
</feature>
<protein>
    <recommendedName>
        <fullName evidence="4">Permuted papain-like amidase enzyme, YaeF/YiiX, C92 family</fullName>
    </recommendedName>
</protein>
<feature type="chain" id="PRO_5026207048" description="Permuted papain-like amidase enzyme, YaeF/YiiX, C92 family" evidence="1">
    <location>
        <begin position="27"/>
        <end position="231"/>
    </location>
</feature>
<name>A0A6I4VQ96_9BACL</name>
<dbReference type="AlphaFoldDB" id="A0A6I4VQ96"/>
<proteinExistence type="predicted"/>
<comment type="caution">
    <text evidence="2">The sequence shown here is derived from an EMBL/GenBank/DDBJ whole genome shotgun (WGS) entry which is preliminary data.</text>
</comment>
<organism evidence="2 3">
    <name type="scientific">Shimazuella alba</name>
    <dbReference type="NCBI Taxonomy" id="2690964"/>
    <lineage>
        <taxon>Bacteria</taxon>
        <taxon>Bacillati</taxon>
        <taxon>Bacillota</taxon>
        <taxon>Bacilli</taxon>
        <taxon>Bacillales</taxon>
        <taxon>Thermoactinomycetaceae</taxon>
        <taxon>Shimazuella</taxon>
    </lineage>
</organism>
<dbReference type="Gene3D" id="3.90.1720.10">
    <property type="entry name" value="endopeptidase domain like (from Nostoc punctiforme)"/>
    <property type="match status" value="1"/>
</dbReference>
<keyword evidence="3" id="KW-1185">Reference proteome</keyword>
<reference evidence="2 3" key="1">
    <citation type="submission" date="2019-12" db="EMBL/GenBank/DDBJ databases">
        <title>Whole-genome analyses of novel actinobacteria.</title>
        <authorList>
            <person name="Sahin N."/>
            <person name="Saygin H."/>
        </authorList>
    </citation>
    <scope>NUCLEOTIDE SEQUENCE [LARGE SCALE GENOMIC DNA]</scope>
    <source>
        <strain evidence="2 3">KC615</strain>
    </source>
</reference>